<gene>
    <name evidence="1" type="ORF">Q9312_13985</name>
</gene>
<organism evidence="1 2">
    <name type="scientific">Pleionea litopenaei</name>
    <dbReference type="NCBI Taxonomy" id="3070815"/>
    <lineage>
        <taxon>Bacteria</taxon>
        <taxon>Pseudomonadati</taxon>
        <taxon>Pseudomonadota</taxon>
        <taxon>Gammaproteobacteria</taxon>
        <taxon>Oceanospirillales</taxon>
        <taxon>Pleioneaceae</taxon>
        <taxon>Pleionea</taxon>
    </lineage>
</organism>
<reference evidence="1 2" key="1">
    <citation type="submission" date="2023-08" db="EMBL/GenBank/DDBJ databases">
        <title>Pleionea litopenaei sp. nov., isolated from stomach of juvenile Litopenaeus vannamei.</title>
        <authorList>
            <person name="Rho A.M."/>
            <person name="Hwang C.Y."/>
        </authorList>
    </citation>
    <scope>NUCLEOTIDE SEQUENCE [LARGE SCALE GENOMIC DNA]</scope>
    <source>
        <strain evidence="1 2">HL-JVS1</strain>
    </source>
</reference>
<keyword evidence="2" id="KW-1185">Reference proteome</keyword>
<dbReference type="EMBL" id="CP133548">
    <property type="protein sequence ID" value="WMS86329.1"/>
    <property type="molecule type" value="Genomic_DNA"/>
</dbReference>
<dbReference type="GO" id="GO:0016757">
    <property type="term" value="F:glycosyltransferase activity"/>
    <property type="evidence" value="ECO:0007669"/>
    <property type="project" value="UniProtKB-KW"/>
</dbReference>
<sequence>MLHFCVFSFNRGRFLKHCLASIERHAPGHPIWIFDDNSDDEATQSVLHEASQQHRVIYPPHDELGKSKHGGLYGNMARAFAALPDGAIACFIQDDMQLVRPLNAEDLQAIDDYFAKNTDAAILHPAFLKASNRSRDIQSMTFFPELYCYRRKETGASAGVYYSDVNLFHVDRLRQKQWRFDHGEKHNESQAKKYFPAMGFMQNPFVMWLPNVSAYRGKTKTFGLRMAEQLCESGFYPIQDMSSEKVTELKSRDPKATLAIAEDFLELVNPGEIKAPWFFYPLEKRKILRHLDRIEIKFKRLLSLK</sequence>
<keyword evidence="1" id="KW-0808">Transferase</keyword>
<dbReference type="CDD" id="cd00761">
    <property type="entry name" value="Glyco_tranf_GTA_type"/>
    <property type="match status" value="1"/>
</dbReference>
<name>A0AA51RRV4_9GAMM</name>
<dbReference type="Proteomes" id="UP001239782">
    <property type="component" value="Chromosome"/>
</dbReference>
<keyword evidence="1" id="KW-0328">Glycosyltransferase</keyword>
<evidence type="ECO:0000313" key="2">
    <source>
        <dbReference type="Proteomes" id="UP001239782"/>
    </source>
</evidence>
<dbReference type="SUPFAM" id="SSF53448">
    <property type="entry name" value="Nucleotide-diphospho-sugar transferases"/>
    <property type="match status" value="1"/>
</dbReference>
<evidence type="ECO:0000313" key="1">
    <source>
        <dbReference type="EMBL" id="WMS86329.1"/>
    </source>
</evidence>
<dbReference type="Gene3D" id="3.90.550.10">
    <property type="entry name" value="Spore Coat Polysaccharide Biosynthesis Protein SpsA, Chain A"/>
    <property type="match status" value="1"/>
</dbReference>
<dbReference type="InterPro" id="IPR029044">
    <property type="entry name" value="Nucleotide-diphossugar_trans"/>
</dbReference>
<protein>
    <submittedName>
        <fullName evidence="1">Glycosyltransferase family A protein</fullName>
        <ecNumber evidence="1">2.4.-.-</ecNumber>
    </submittedName>
</protein>
<dbReference type="AlphaFoldDB" id="A0AA51RRV4"/>
<dbReference type="KEGG" id="plei:Q9312_13985"/>
<accession>A0AA51RRV4</accession>
<dbReference type="EC" id="2.4.-.-" evidence="1"/>
<proteinExistence type="predicted"/>
<dbReference type="RefSeq" id="WP_309201481.1">
    <property type="nucleotide sequence ID" value="NZ_CP133548.1"/>
</dbReference>